<accession>A0A919XE87</accession>
<gene>
    <name evidence="2" type="ORF">J2TS6_09390</name>
</gene>
<keyword evidence="3" id="KW-1185">Reference proteome</keyword>
<dbReference type="AlphaFoldDB" id="A0A919XE87"/>
<dbReference type="InterPro" id="IPR000182">
    <property type="entry name" value="GNAT_dom"/>
</dbReference>
<dbReference type="SUPFAM" id="SSF55729">
    <property type="entry name" value="Acyl-CoA N-acyltransferases (Nat)"/>
    <property type="match status" value="1"/>
</dbReference>
<dbReference type="CDD" id="cd04301">
    <property type="entry name" value="NAT_SF"/>
    <property type="match status" value="1"/>
</dbReference>
<dbReference type="GO" id="GO:0008080">
    <property type="term" value="F:N-acetyltransferase activity"/>
    <property type="evidence" value="ECO:0007669"/>
    <property type="project" value="TreeGrafter"/>
</dbReference>
<sequence length="144" mass="16363">MTEIKHIAESDLPALARLYEELMGIPTNGDRMLQVFRKAESSGNYHILGAFHEGELAGSLMGIICLDFVGSCKPFMVIENVIVSSRIRRQGIGKKLMEAIEQIAREHNCGYIIFVSGEQRKEAHQFYEKLGYRDEQVEGFRKLL</sequence>
<dbReference type="Gene3D" id="3.40.630.30">
    <property type="match status" value="1"/>
</dbReference>
<evidence type="ECO:0000313" key="3">
    <source>
        <dbReference type="Proteomes" id="UP000679779"/>
    </source>
</evidence>
<dbReference type="Proteomes" id="UP000679779">
    <property type="component" value="Unassembled WGS sequence"/>
</dbReference>
<dbReference type="Pfam" id="PF00583">
    <property type="entry name" value="Acetyltransf_1"/>
    <property type="match status" value="1"/>
</dbReference>
<organism evidence="2 3">
    <name type="scientific">Paenibacillus albilobatus</name>
    <dbReference type="NCBI Taxonomy" id="2716884"/>
    <lineage>
        <taxon>Bacteria</taxon>
        <taxon>Bacillati</taxon>
        <taxon>Bacillota</taxon>
        <taxon>Bacilli</taxon>
        <taxon>Bacillales</taxon>
        <taxon>Paenibacillaceae</taxon>
        <taxon>Paenibacillus</taxon>
    </lineage>
</organism>
<dbReference type="PANTHER" id="PTHR13355">
    <property type="entry name" value="GLUCOSAMINE 6-PHOSPHATE N-ACETYLTRANSFERASE"/>
    <property type="match status" value="1"/>
</dbReference>
<name>A0A919XE87_9BACL</name>
<evidence type="ECO:0000259" key="1">
    <source>
        <dbReference type="PROSITE" id="PS51186"/>
    </source>
</evidence>
<comment type="caution">
    <text evidence="2">The sequence shown here is derived from an EMBL/GenBank/DDBJ whole genome shotgun (WGS) entry which is preliminary data.</text>
</comment>
<dbReference type="PANTHER" id="PTHR13355:SF15">
    <property type="entry name" value="GCN5-RELATED N-ACETYLTRANSFERASE 3, CHLOROPLASTIC"/>
    <property type="match status" value="1"/>
</dbReference>
<reference evidence="2" key="1">
    <citation type="submission" date="2021-03" db="EMBL/GenBank/DDBJ databases">
        <title>Antimicrobial resistance genes in bacteria isolated from Japanese honey, and their potential for conferring macrolide and lincosamide resistance in the American foulbrood pathogen Paenibacillus larvae.</title>
        <authorList>
            <person name="Okamoto M."/>
            <person name="Kumagai M."/>
            <person name="Kanamori H."/>
            <person name="Takamatsu D."/>
        </authorList>
    </citation>
    <scope>NUCLEOTIDE SEQUENCE</scope>
    <source>
        <strain evidence="2">J2TS6</strain>
    </source>
</reference>
<dbReference type="EMBL" id="BORQ01000001">
    <property type="protein sequence ID" value="GIO29798.1"/>
    <property type="molecule type" value="Genomic_DNA"/>
</dbReference>
<dbReference type="PROSITE" id="PS51186">
    <property type="entry name" value="GNAT"/>
    <property type="match status" value="1"/>
</dbReference>
<protein>
    <submittedName>
        <fullName evidence="2">N-acetyltransferase</fullName>
    </submittedName>
</protein>
<evidence type="ECO:0000313" key="2">
    <source>
        <dbReference type="EMBL" id="GIO29798.1"/>
    </source>
</evidence>
<dbReference type="InterPro" id="IPR016181">
    <property type="entry name" value="Acyl_CoA_acyltransferase"/>
</dbReference>
<dbReference type="RefSeq" id="WP_160037550.1">
    <property type="nucleotide sequence ID" value="NZ_BORQ01000001.1"/>
</dbReference>
<proteinExistence type="predicted"/>
<dbReference type="InterPro" id="IPR039143">
    <property type="entry name" value="GNPNAT1-like"/>
</dbReference>
<feature type="domain" description="N-acetyltransferase" evidence="1">
    <location>
        <begin position="2"/>
        <end position="144"/>
    </location>
</feature>